<keyword evidence="2" id="KW-1185">Reference proteome</keyword>
<dbReference type="RefSeq" id="WP_388108721.1">
    <property type="nucleotide sequence ID" value="NZ_JBIAHM010000008.1"/>
</dbReference>
<gene>
    <name evidence="1" type="ORF">ACFYNQ_23275</name>
</gene>
<reference evidence="1 2" key="1">
    <citation type="submission" date="2024-10" db="EMBL/GenBank/DDBJ databases">
        <title>The Natural Products Discovery Center: Release of the First 8490 Sequenced Strains for Exploring Actinobacteria Biosynthetic Diversity.</title>
        <authorList>
            <person name="Kalkreuter E."/>
            <person name="Kautsar S.A."/>
            <person name="Yang D."/>
            <person name="Bader C.D."/>
            <person name="Teijaro C.N."/>
            <person name="Fluegel L."/>
            <person name="Davis C.M."/>
            <person name="Simpson J.R."/>
            <person name="Lauterbach L."/>
            <person name="Steele A.D."/>
            <person name="Gui C."/>
            <person name="Meng S."/>
            <person name="Li G."/>
            <person name="Viehrig K."/>
            <person name="Ye F."/>
            <person name="Su P."/>
            <person name="Kiefer A.F."/>
            <person name="Nichols A."/>
            <person name="Cepeda A.J."/>
            <person name="Yan W."/>
            <person name="Fan B."/>
            <person name="Jiang Y."/>
            <person name="Adhikari A."/>
            <person name="Zheng C.-J."/>
            <person name="Schuster L."/>
            <person name="Cowan T.M."/>
            <person name="Smanski M.J."/>
            <person name="Chevrette M.G."/>
            <person name="De Carvalho L.P.S."/>
            <person name="Shen B."/>
        </authorList>
    </citation>
    <scope>NUCLEOTIDE SEQUENCE [LARGE SCALE GENOMIC DNA]</scope>
    <source>
        <strain evidence="1 2">NPDC006488</strain>
    </source>
</reference>
<evidence type="ECO:0000313" key="1">
    <source>
        <dbReference type="EMBL" id="MFE9601474.1"/>
    </source>
</evidence>
<evidence type="ECO:0000313" key="2">
    <source>
        <dbReference type="Proteomes" id="UP001601303"/>
    </source>
</evidence>
<accession>A0ABW6M5Q1</accession>
<sequence length="280" mass="30624">MPAVVVRNEAGDRFDALAERIEAIAVETLPLVEAVTGLPLPDPVVIRTMTVRNWTREHRRSTKRLLLSETEQLSPSFRDMRAAALLRKGRLKTHRKLWPAIGGQAVLFEPGQPELVFLPEALRHGDRLEDTPFLNKALAHEQTHLAQYVASDGAAWAAQDTFYPALRGVAGLAYGLLHEGHAYWADQQITTKIFGEPVTTDEASPHASARFLKVFASPQRLAAGELYRRAVDNVARIINAEGLDAFNAVWTTPDLVPTAGEAADGLATWPARFAGPGVTA</sequence>
<organism evidence="1 2">
    <name type="scientific">Streptomyces hokutonensis</name>
    <dbReference type="NCBI Taxonomy" id="1306990"/>
    <lineage>
        <taxon>Bacteria</taxon>
        <taxon>Bacillati</taxon>
        <taxon>Actinomycetota</taxon>
        <taxon>Actinomycetes</taxon>
        <taxon>Kitasatosporales</taxon>
        <taxon>Streptomycetaceae</taxon>
        <taxon>Streptomyces</taxon>
    </lineage>
</organism>
<proteinExistence type="predicted"/>
<dbReference type="Proteomes" id="UP001601303">
    <property type="component" value="Unassembled WGS sequence"/>
</dbReference>
<dbReference type="EMBL" id="JBIAHM010000008">
    <property type="protein sequence ID" value="MFE9601474.1"/>
    <property type="molecule type" value="Genomic_DNA"/>
</dbReference>
<name>A0ABW6M5Q1_9ACTN</name>
<protein>
    <submittedName>
        <fullName evidence="1">Uncharacterized protein</fullName>
    </submittedName>
</protein>
<comment type="caution">
    <text evidence="1">The sequence shown here is derived from an EMBL/GenBank/DDBJ whole genome shotgun (WGS) entry which is preliminary data.</text>
</comment>